<name>A0A0D1YG77_9PEZI</name>
<evidence type="ECO:0000256" key="3">
    <source>
        <dbReference type="SAM" id="MobiDB-lite"/>
    </source>
</evidence>
<dbReference type="PANTHER" id="PTHR43719">
    <property type="entry name" value="TWO-COMPONENT HISTIDINE KINASE"/>
    <property type="match status" value="1"/>
</dbReference>
<dbReference type="Pfam" id="PF00072">
    <property type="entry name" value="Response_reg"/>
    <property type="match status" value="1"/>
</dbReference>
<dbReference type="InterPro" id="IPR050956">
    <property type="entry name" value="2C_system_His_kinase"/>
</dbReference>
<dbReference type="PRINTS" id="PR00344">
    <property type="entry name" value="BCTRLSENSOR"/>
</dbReference>
<evidence type="ECO:0000256" key="2">
    <source>
        <dbReference type="PROSITE-ProRule" id="PRU00169"/>
    </source>
</evidence>
<dbReference type="InterPro" id="IPR003661">
    <property type="entry name" value="HisK_dim/P_dom"/>
</dbReference>
<dbReference type="InterPro" id="IPR003594">
    <property type="entry name" value="HATPase_dom"/>
</dbReference>
<feature type="compositionally biased region" description="Low complexity" evidence="3">
    <location>
        <begin position="846"/>
        <end position="859"/>
    </location>
</feature>
<evidence type="ECO:0000313" key="7">
    <source>
        <dbReference type="EMBL" id="KIV99786.1"/>
    </source>
</evidence>
<dbReference type="RefSeq" id="XP_016209656.1">
    <property type="nucleotide sequence ID" value="XM_016362514.1"/>
</dbReference>
<dbReference type="InParanoid" id="A0A0D1YG77"/>
<dbReference type="Proteomes" id="UP000053259">
    <property type="component" value="Unassembled WGS sequence"/>
</dbReference>
<dbReference type="InterPro" id="IPR001789">
    <property type="entry name" value="Sig_transdc_resp-reg_receiver"/>
</dbReference>
<dbReference type="Gene3D" id="1.10.287.130">
    <property type="match status" value="1"/>
</dbReference>
<sequence length="1055" mass="117603">MPNEVIASTRSQEESDENQNKQQSSIPRRRRTNLDWLSCAVPPDDLTPFERFTRDVDWANTFFGPVATWNDQLRTAVLQCIADPDPAAVLFGDKQHIIYNEAYTPLVGENHPKLQGAEPRPIFGDLWDEYEANYRICEATGGFVSHPALLTFMTRHGYEEECYFGFKWAPIIGRDGNLAGVYASCSDTTTATILARRVSLSRDIASTIAQDKEFSSLWVSLISGLQKAAIDLPSVMLYSKLAPETSPSRSTTYHLEASVGVRNASTAVPQRISLEDKSIFVAAMQKAIRQRSIVLLREADGQIPSQVLDAFEPRSFNARSKELAFCPIFSGTEAVCFLIAGLGPKKRYNVPYQSFLQRLTDEIIAPKVGSILLTHEKERGRILFQNAEDERTRRLRELEQSELKYRQFAEHAPLGMVRVDTKGNIEYANAAWKAIFDVRPGETPEASWLRTIHPDDHEKMVQFFKDVCRGEGAITIEHRLVKKWDGQRELDHTIPTIPTWLLVTGYLEDQDHVICWMTEISAQKAAVTALNEKMEEAILQRTRQENFIDMISHELRNPMSAVLHCTEDIIRLTQGLLSNKKVDSQSCTVNGCLESARIIMYCIEHQKRIIDDVLTLSKLDADLLEVALVPVQLRKVIRTALHIFDRELSESNIKLNIIEDTSLDNLDVSFVQLDPNRFLQIIINLVTNAIKFTRTSLQREITVRISASRARPEPEDMTFFPSTKPTNEECGSAISAGSSENSLYLLVSVSDTGKGLSDSERHNLFKRFAQASPKTHIEYGGSGLGLFISRQITELMGGQIGIKRDQQIGCTFAFFIQTRRIATDGLREQEHLSSATDSLPLKVSHHPVSPLVSPPSSSLATPRSSGSPKRLAASSCVETNIEATSAIEIMEISLSSPSTTAHSIGSGPSIKVLVVEDNVINQKVVCKQLKSRGFNVHAANHGVEALNALKEATLQAHGDEAQGRYFDIVLCDIEMPVMNGILCAKEIRRLEGEGVLKGHIPILAVTANARSIHCQQAIEAGMDDVTTKPYRMDELIAQIKKHVTRNTFLGQPEAS</sequence>
<dbReference type="SMART" id="SM00091">
    <property type="entry name" value="PAS"/>
    <property type="match status" value="1"/>
</dbReference>
<dbReference type="SMART" id="SM00387">
    <property type="entry name" value="HATPase_c"/>
    <property type="match status" value="1"/>
</dbReference>
<dbReference type="InterPro" id="IPR013655">
    <property type="entry name" value="PAS_fold_3"/>
</dbReference>
<dbReference type="NCBIfam" id="TIGR00229">
    <property type="entry name" value="sensory_box"/>
    <property type="match status" value="1"/>
</dbReference>
<evidence type="ECO:0000313" key="8">
    <source>
        <dbReference type="Proteomes" id="UP000053259"/>
    </source>
</evidence>
<dbReference type="Pfam" id="PF08447">
    <property type="entry name" value="PAS_3"/>
    <property type="match status" value="1"/>
</dbReference>
<dbReference type="Gene3D" id="3.30.565.10">
    <property type="entry name" value="Histidine kinase-like ATPase, C-terminal domain"/>
    <property type="match status" value="1"/>
</dbReference>
<feature type="domain" description="Response regulatory" evidence="5">
    <location>
        <begin position="911"/>
        <end position="1043"/>
    </location>
</feature>
<evidence type="ECO:0000259" key="5">
    <source>
        <dbReference type="PROSITE" id="PS50110"/>
    </source>
</evidence>
<protein>
    <submittedName>
        <fullName evidence="7">Uncharacterized protein</fullName>
    </submittedName>
</protein>
<feature type="compositionally biased region" description="Polar residues" evidence="3">
    <location>
        <begin position="1"/>
        <end position="10"/>
    </location>
</feature>
<dbReference type="VEuPathDB" id="FungiDB:PV09_08592"/>
<dbReference type="PROSITE" id="PS50112">
    <property type="entry name" value="PAS"/>
    <property type="match status" value="1"/>
</dbReference>
<feature type="region of interest" description="Disordered" evidence="3">
    <location>
        <begin position="833"/>
        <end position="871"/>
    </location>
</feature>
<dbReference type="STRING" id="253628.A0A0D1YG77"/>
<dbReference type="CDD" id="cd00082">
    <property type="entry name" value="HisKA"/>
    <property type="match status" value="1"/>
</dbReference>
<dbReference type="PROSITE" id="PS50110">
    <property type="entry name" value="RESPONSE_REGULATORY"/>
    <property type="match status" value="1"/>
</dbReference>
<feature type="domain" description="Histidine kinase" evidence="4">
    <location>
        <begin position="550"/>
        <end position="820"/>
    </location>
</feature>
<dbReference type="Gene3D" id="3.30.450.20">
    <property type="entry name" value="PAS domain"/>
    <property type="match status" value="2"/>
</dbReference>
<dbReference type="InterPro" id="IPR000014">
    <property type="entry name" value="PAS"/>
</dbReference>
<dbReference type="CDD" id="cd17546">
    <property type="entry name" value="REC_hyHK_CKI1_RcsC-like"/>
    <property type="match status" value="1"/>
</dbReference>
<evidence type="ECO:0000259" key="6">
    <source>
        <dbReference type="PROSITE" id="PS50112"/>
    </source>
</evidence>
<reference evidence="7 8" key="1">
    <citation type="submission" date="2015-01" db="EMBL/GenBank/DDBJ databases">
        <title>The Genome Sequence of Ochroconis gallopava CBS43764.</title>
        <authorList>
            <consortium name="The Broad Institute Genomics Platform"/>
            <person name="Cuomo C."/>
            <person name="de Hoog S."/>
            <person name="Gorbushina A."/>
            <person name="Stielow B."/>
            <person name="Teixiera M."/>
            <person name="Abouelleil A."/>
            <person name="Chapman S.B."/>
            <person name="Priest M."/>
            <person name="Young S.K."/>
            <person name="Wortman J."/>
            <person name="Nusbaum C."/>
            <person name="Birren B."/>
        </authorList>
    </citation>
    <scope>NUCLEOTIDE SEQUENCE [LARGE SCALE GENOMIC DNA]</scope>
    <source>
        <strain evidence="7 8">CBS 43764</strain>
    </source>
</reference>
<dbReference type="InterPro" id="IPR005467">
    <property type="entry name" value="His_kinase_dom"/>
</dbReference>
<feature type="domain" description="PAS" evidence="6">
    <location>
        <begin position="401"/>
        <end position="471"/>
    </location>
</feature>
<dbReference type="EMBL" id="KN847571">
    <property type="protein sequence ID" value="KIV99786.1"/>
    <property type="molecule type" value="Genomic_DNA"/>
</dbReference>
<keyword evidence="8" id="KW-1185">Reference proteome</keyword>
<dbReference type="PANTHER" id="PTHR43719:SF60">
    <property type="entry name" value="HISTIDINE KINASE G2"/>
    <property type="match status" value="1"/>
</dbReference>
<dbReference type="SUPFAM" id="SSF55785">
    <property type="entry name" value="PYP-like sensor domain (PAS domain)"/>
    <property type="match status" value="1"/>
</dbReference>
<dbReference type="OrthoDB" id="60033at2759"/>
<dbReference type="CDD" id="cd00130">
    <property type="entry name" value="PAS"/>
    <property type="match status" value="1"/>
</dbReference>
<dbReference type="SUPFAM" id="SSF52172">
    <property type="entry name" value="CheY-like"/>
    <property type="match status" value="1"/>
</dbReference>
<evidence type="ECO:0000259" key="4">
    <source>
        <dbReference type="PROSITE" id="PS50109"/>
    </source>
</evidence>
<dbReference type="GeneID" id="27316565"/>
<feature type="region of interest" description="Disordered" evidence="3">
    <location>
        <begin position="1"/>
        <end position="29"/>
    </location>
</feature>
<organism evidence="7 8">
    <name type="scientific">Verruconis gallopava</name>
    <dbReference type="NCBI Taxonomy" id="253628"/>
    <lineage>
        <taxon>Eukaryota</taxon>
        <taxon>Fungi</taxon>
        <taxon>Dikarya</taxon>
        <taxon>Ascomycota</taxon>
        <taxon>Pezizomycotina</taxon>
        <taxon>Dothideomycetes</taxon>
        <taxon>Pleosporomycetidae</taxon>
        <taxon>Venturiales</taxon>
        <taxon>Sympoventuriaceae</taxon>
        <taxon>Verruconis</taxon>
    </lineage>
</organism>
<evidence type="ECO:0000256" key="1">
    <source>
        <dbReference type="ARBA" id="ARBA00022553"/>
    </source>
</evidence>
<dbReference type="InterPro" id="IPR036890">
    <property type="entry name" value="HATPase_C_sf"/>
</dbReference>
<dbReference type="SMART" id="SM00388">
    <property type="entry name" value="HisKA"/>
    <property type="match status" value="1"/>
</dbReference>
<dbReference type="GO" id="GO:0000155">
    <property type="term" value="F:phosphorelay sensor kinase activity"/>
    <property type="evidence" value="ECO:0007669"/>
    <property type="project" value="InterPro"/>
</dbReference>
<keyword evidence="1 2" id="KW-0597">Phosphoprotein</keyword>
<feature type="modified residue" description="4-aspartylphosphate" evidence="2">
    <location>
        <position position="972"/>
    </location>
</feature>
<proteinExistence type="predicted"/>
<dbReference type="SUPFAM" id="SSF47384">
    <property type="entry name" value="Homodimeric domain of signal transducing histidine kinase"/>
    <property type="match status" value="1"/>
</dbReference>
<dbReference type="InterPro" id="IPR004358">
    <property type="entry name" value="Sig_transdc_His_kin-like_C"/>
</dbReference>
<dbReference type="PROSITE" id="PS50109">
    <property type="entry name" value="HIS_KIN"/>
    <property type="match status" value="1"/>
</dbReference>
<dbReference type="HOGENOM" id="CLU_000445_82_4_1"/>
<dbReference type="SUPFAM" id="SSF55874">
    <property type="entry name" value="ATPase domain of HSP90 chaperone/DNA topoisomerase II/histidine kinase"/>
    <property type="match status" value="1"/>
</dbReference>
<accession>A0A0D1YG77</accession>
<dbReference type="InterPro" id="IPR036097">
    <property type="entry name" value="HisK_dim/P_sf"/>
</dbReference>
<dbReference type="Gene3D" id="3.40.50.2300">
    <property type="match status" value="1"/>
</dbReference>
<dbReference type="InterPro" id="IPR035965">
    <property type="entry name" value="PAS-like_dom_sf"/>
</dbReference>
<dbReference type="AlphaFoldDB" id="A0A0D1YG77"/>
<gene>
    <name evidence="7" type="ORF">PV09_08592</name>
</gene>
<dbReference type="InterPro" id="IPR011006">
    <property type="entry name" value="CheY-like_superfamily"/>
</dbReference>
<dbReference type="Pfam" id="PF02518">
    <property type="entry name" value="HATPase_c"/>
    <property type="match status" value="1"/>
</dbReference>
<dbReference type="SMART" id="SM00448">
    <property type="entry name" value="REC"/>
    <property type="match status" value="1"/>
</dbReference>